<dbReference type="SUPFAM" id="SSF48008">
    <property type="entry name" value="GntR ligand-binding domain-like"/>
    <property type="match status" value="1"/>
</dbReference>
<reference evidence="5 6" key="1">
    <citation type="submission" date="2023-08" db="EMBL/GenBank/DDBJ databases">
        <title>Arthrobacter horti sp. nov., isolated from forest soil.</title>
        <authorList>
            <person name="Park M."/>
        </authorList>
    </citation>
    <scope>NUCLEOTIDE SEQUENCE [LARGE SCALE GENOMIC DNA]</scope>
    <source>
        <strain evidence="5 6">YJM1</strain>
    </source>
</reference>
<dbReference type="InterPro" id="IPR008920">
    <property type="entry name" value="TF_FadR/GntR_C"/>
</dbReference>
<keyword evidence="6" id="KW-1185">Reference proteome</keyword>
<dbReference type="Gene3D" id="1.20.120.530">
    <property type="entry name" value="GntR ligand-binding domain-like"/>
    <property type="match status" value="1"/>
</dbReference>
<dbReference type="PROSITE" id="PS50949">
    <property type="entry name" value="HTH_GNTR"/>
    <property type="match status" value="1"/>
</dbReference>
<dbReference type="InterPro" id="IPR000524">
    <property type="entry name" value="Tscrpt_reg_HTH_GntR"/>
</dbReference>
<dbReference type="PANTHER" id="PTHR43537">
    <property type="entry name" value="TRANSCRIPTIONAL REGULATOR, GNTR FAMILY"/>
    <property type="match status" value="1"/>
</dbReference>
<evidence type="ECO:0000256" key="2">
    <source>
        <dbReference type="ARBA" id="ARBA00023125"/>
    </source>
</evidence>
<gene>
    <name evidence="5" type="ORF">Q9R02_00805</name>
</gene>
<dbReference type="Pfam" id="PF00392">
    <property type="entry name" value="GntR"/>
    <property type="match status" value="1"/>
</dbReference>
<evidence type="ECO:0000259" key="4">
    <source>
        <dbReference type="PROSITE" id="PS50949"/>
    </source>
</evidence>
<protein>
    <submittedName>
        <fullName evidence="5">GntR family transcriptional regulator</fullName>
    </submittedName>
</protein>
<organism evidence="5 6">
    <name type="scientific">Arthrobacter horti</name>
    <dbReference type="NCBI Taxonomy" id="3068273"/>
    <lineage>
        <taxon>Bacteria</taxon>
        <taxon>Bacillati</taxon>
        <taxon>Actinomycetota</taxon>
        <taxon>Actinomycetes</taxon>
        <taxon>Micrococcales</taxon>
        <taxon>Micrococcaceae</taxon>
        <taxon>Arthrobacter</taxon>
    </lineage>
</organism>
<dbReference type="RefSeq" id="WP_305994736.1">
    <property type="nucleotide sequence ID" value="NZ_JAVALS010000001.1"/>
</dbReference>
<dbReference type="SUPFAM" id="SSF46785">
    <property type="entry name" value="Winged helix' DNA-binding domain"/>
    <property type="match status" value="1"/>
</dbReference>
<dbReference type="InterPro" id="IPR036390">
    <property type="entry name" value="WH_DNA-bd_sf"/>
</dbReference>
<keyword evidence="3" id="KW-0804">Transcription</keyword>
<keyword evidence="1" id="KW-0805">Transcription regulation</keyword>
<name>A0ABT9IKJ8_9MICC</name>
<evidence type="ECO:0000313" key="5">
    <source>
        <dbReference type="EMBL" id="MDP5225694.1"/>
    </source>
</evidence>
<evidence type="ECO:0000256" key="3">
    <source>
        <dbReference type="ARBA" id="ARBA00023163"/>
    </source>
</evidence>
<dbReference type="Proteomes" id="UP001232725">
    <property type="component" value="Unassembled WGS sequence"/>
</dbReference>
<dbReference type="Pfam" id="PF07729">
    <property type="entry name" value="FCD"/>
    <property type="match status" value="1"/>
</dbReference>
<evidence type="ECO:0000313" key="6">
    <source>
        <dbReference type="Proteomes" id="UP001232725"/>
    </source>
</evidence>
<dbReference type="InterPro" id="IPR011711">
    <property type="entry name" value="GntR_C"/>
</dbReference>
<dbReference type="SMART" id="SM00345">
    <property type="entry name" value="HTH_GNTR"/>
    <property type="match status" value="1"/>
</dbReference>
<keyword evidence="2" id="KW-0238">DNA-binding</keyword>
<evidence type="ECO:0000256" key="1">
    <source>
        <dbReference type="ARBA" id="ARBA00023015"/>
    </source>
</evidence>
<dbReference type="SMART" id="SM00895">
    <property type="entry name" value="FCD"/>
    <property type="match status" value="1"/>
</dbReference>
<dbReference type="EMBL" id="JAVALS010000001">
    <property type="protein sequence ID" value="MDP5225694.1"/>
    <property type="molecule type" value="Genomic_DNA"/>
</dbReference>
<accession>A0ABT9IKJ8</accession>
<sequence>MSIYHKPAPTAPEIAYEWLRREISALPWDQEIFLSESAIAEAAGVSRTPVREALLRLEASGLIRRVAHKGAFVPALTGRDIDDMVEVRRVIGDWAVRKVSQGPVPVEELQELLNRQAEALQDPVAFIEADVLFHQRIVSAAGNPIFASVYEAQRFKQLRMGLRAVVGSEERSRRVLDEHQTIVEALQTGDPDKASAASLAHLNSTLTALHIPHRPGPSS</sequence>
<feature type="domain" description="HTH gntR-type" evidence="4">
    <location>
        <begin position="9"/>
        <end position="76"/>
    </location>
</feature>
<comment type="caution">
    <text evidence="5">The sequence shown here is derived from an EMBL/GenBank/DDBJ whole genome shotgun (WGS) entry which is preliminary data.</text>
</comment>
<proteinExistence type="predicted"/>
<dbReference type="InterPro" id="IPR036388">
    <property type="entry name" value="WH-like_DNA-bd_sf"/>
</dbReference>
<dbReference type="PRINTS" id="PR00035">
    <property type="entry name" value="HTHGNTR"/>
</dbReference>
<dbReference type="Gene3D" id="1.10.10.10">
    <property type="entry name" value="Winged helix-like DNA-binding domain superfamily/Winged helix DNA-binding domain"/>
    <property type="match status" value="1"/>
</dbReference>
<dbReference type="PANTHER" id="PTHR43537:SF24">
    <property type="entry name" value="GLUCONATE OPERON TRANSCRIPTIONAL REPRESSOR"/>
    <property type="match status" value="1"/>
</dbReference>